<evidence type="ECO:0000256" key="4">
    <source>
        <dbReference type="ARBA" id="ARBA00022801"/>
    </source>
</evidence>
<dbReference type="InterPro" id="IPR029062">
    <property type="entry name" value="Class_I_gatase-like"/>
</dbReference>
<dbReference type="GO" id="GO:0004359">
    <property type="term" value="F:glutaminase activity"/>
    <property type="evidence" value="ECO:0007669"/>
    <property type="project" value="UniProtKB-EC"/>
</dbReference>
<evidence type="ECO:0000313" key="14">
    <source>
        <dbReference type="Proteomes" id="UP000017819"/>
    </source>
</evidence>
<evidence type="ECO:0000313" key="13">
    <source>
        <dbReference type="EMBL" id="ESR26040.1"/>
    </source>
</evidence>
<dbReference type="HAMAP" id="MF_00278">
    <property type="entry name" value="HisH"/>
    <property type="match status" value="1"/>
</dbReference>
<dbReference type="GO" id="GO:0000107">
    <property type="term" value="F:imidazoleglycerol-phosphate synthase activity"/>
    <property type="evidence" value="ECO:0007669"/>
    <property type="project" value="UniProtKB-UniRule"/>
</dbReference>
<dbReference type="GO" id="GO:0005737">
    <property type="term" value="C:cytoplasm"/>
    <property type="evidence" value="ECO:0007669"/>
    <property type="project" value="UniProtKB-SubCell"/>
</dbReference>
<evidence type="ECO:0000256" key="9">
    <source>
        <dbReference type="ARBA" id="ARBA00049534"/>
    </source>
</evidence>
<comment type="pathway">
    <text evidence="1 10">Amino-acid biosynthesis; L-histidine biosynthesis; L-histidine from 5-phospho-alpha-D-ribose 1-diphosphate: step 5/9.</text>
</comment>
<keyword evidence="13" id="KW-0808">Transferase</keyword>
<dbReference type="NCBIfam" id="TIGR01855">
    <property type="entry name" value="IMP_synth_hisH"/>
    <property type="match status" value="1"/>
</dbReference>
<dbReference type="CDD" id="cd01748">
    <property type="entry name" value="GATase1_IGP_Synthase"/>
    <property type="match status" value="1"/>
</dbReference>
<dbReference type="STRING" id="631454.N177_1375"/>
<name>V4RSC7_9HYPH</name>
<feature type="active site" evidence="10 11">
    <location>
        <position position="196"/>
    </location>
</feature>
<accession>V4RSC7</accession>
<gene>
    <name evidence="10" type="primary">hisH</name>
    <name evidence="13" type="ORF">N177_1375</name>
</gene>
<dbReference type="PIRSF" id="PIRSF000495">
    <property type="entry name" value="Amidotransf_hisH"/>
    <property type="match status" value="1"/>
</dbReference>
<evidence type="ECO:0000259" key="12">
    <source>
        <dbReference type="Pfam" id="PF00117"/>
    </source>
</evidence>
<keyword evidence="13" id="KW-0328">Glycosyltransferase</keyword>
<dbReference type="Gene3D" id="3.40.50.880">
    <property type="match status" value="1"/>
</dbReference>
<organism evidence="13 14">
    <name type="scientific">Lutibaculum baratangense AMV1</name>
    <dbReference type="NCBI Taxonomy" id="631454"/>
    <lineage>
        <taxon>Bacteria</taxon>
        <taxon>Pseudomonadati</taxon>
        <taxon>Pseudomonadota</taxon>
        <taxon>Alphaproteobacteria</taxon>
        <taxon>Hyphomicrobiales</taxon>
        <taxon>Tepidamorphaceae</taxon>
        <taxon>Lutibaculum</taxon>
    </lineage>
</organism>
<comment type="subunit">
    <text evidence="2 10">Heterodimer of HisH and HisF.</text>
</comment>
<dbReference type="EMBL" id="AWXZ01000017">
    <property type="protein sequence ID" value="ESR26040.1"/>
    <property type="molecule type" value="Genomic_DNA"/>
</dbReference>
<evidence type="ECO:0000256" key="8">
    <source>
        <dbReference type="ARBA" id="ARBA00047838"/>
    </source>
</evidence>
<feature type="active site" description="Nucleophile" evidence="10 11">
    <location>
        <position position="89"/>
    </location>
</feature>
<keyword evidence="6 10" id="KW-0368">Histidine biosynthesis</keyword>
<comment type="subcellular location">
    <subcellularLocation>
        <location evidence="10">Cytoplasm</location>
    </subcellularLocation>
</comment>
<comment type="function">
    <text evidence="10">IGPS catalyzes the conversion of PRFAR and glutamine to IGP, AICAR and glutamate. The HisH subunit catalyzes the hydrolysis of glutamine to glutamate and ammonia as part of the synthesis of IGP and AICAR. The resulting ammonia molecule is channeled to the active site of HisF.</text>
</comment>
<protein>
    <recommendedName>
        <fullName evidence="10">Imidazole glycerol phosphate synthase subunit HisH</fullName>
        <ecNumber evidence="10">4.3.2.10</ecNumber>
    </recommendedName>
    <alternativeName>
        <fullName evidence="10">IGP synthase glutaminase subunit</fullName>
        <ecNumber evidence="10">3.5.1.2</ecNumber>
    </alternativeName>
    <alternativeName>
        <fullName evidence="10">IGP synthase subunit HisH</fullName>
    </alternativeName>
    <alternativeName>
        <fullName evidence="10">ImGP synthase subunit HisH</fullName>
        <shortName evidence="10">IGPS subunit HisH</shortName>
    </alternativeName>
</protein>
<evidence type="ECO:0000256" key="5">
    <source>
        <dbReference type="ARBA" id="ARBA00022962"/>
    </source>
</evidence>
<dbReference type="Pfam" id="PF00117">
    <property type="entry name" value="GATase"/>
    <property type="match status" value="1"/>
</dbReference>
<dbReference type="InterPro" id="IPR017926">
    <property type="entry name" value="GATASE"/>
</dbReference>
<reference evidence="13 14" key="1">
    <citation type="journal article" date="2014" name="Genome Announc.">
        <title>Draft Genome Sequence of Lutibaculum baratangense Strain AMV1T, Isolated from a Mud Volcano in Andamans, India.</title>
        <authorList>
            <person name="Singh A."/>
            <person name="Sreenivas A."/>
            <person name="Sathyanarayana Reddy G."/>
            <person name="Pinnaka A.K."/>
            <person name="Shivaji S."/>
        </authorList>
    </citation>
    <scope>NUCLEOTIDE SEQUENCE [LARGE SCALE GENOMIC DNA]</scope>
    <source>
        <strain evidence="13 14">AMV1</strain>
    </source>
</reference>
<sequence>MMKLAVVDYGSGNLRSAEKALERAAAEAGIGASIAVTDDPDAVAAADRIVLPGVGAFADCMRGLAAVPGLREALEEAVRGKRRPFLGICVGMQLMAERGLEHETSDGLGWIGGDVVRLEPADVSLKIPQMGWNRLVFHGKHHILDGLDAGGSAYAYFVHSYHLKARDPGDVVATVDYGGPVTAIVARDNMIGSQFHPEKSQRVGLKLLSNFLKWNP</sequence>
<comment type="catalytic activity">
    <reaction evidence="8 10">
        <text>5-[(5-phospho-1-deoxy-D-ribulos-1-ylimino)methylamino]-1-(5-phospho-beta-D-ribosyl)imidazole-4-carboxamide + L-glutamine = D-erythro-1-(imidazol-4-yl)glycerol 3-phosphate + 5-amino-1-(5-phospho-beta-D-ribosyl)imidazole-4-carboxamide + L-glutamate + H(+)</text>
        <dbReference type="Rhea" id="RHEA:24793"/>
        <dbReference type="ChEBI" id="CHEBI:15378"/>
        <dbReference type="ChEBI" id="CHEBI:29985"/>
        <dbReference type="ChEBI" id="CHEBI:58278"/>
        <dbReference type="ChEBI" id="CHEBI:58359"/>
        <dbReference type="ChEBI" id="CHEBI:58475"/>
        <dbReference type="ChEBI" id="CHEBI:58525"/>
        <dbReference type="EC" id="4.3.2.10"/>
    </reaction>
</comment>
<keyword evidence="14" id="KW-1185">Reference proteome</keyword>
<dbReference type="GO" id="GO:0000105">
    <property type="term" value="P:L-histidine biosynthetic process"/>
    <property type="evidence" value="ECO:0007669"/>
    <property type="project" value="UniProtKB-UniRule"/>
</dbReference>
<dbReference type="PROSITE" id="PS51273">
    <property type="entry name" value="GATASE_TYPE_1"/>
    <property type="match status" value="1"/>
</dbReference>
<feature type="domain" description="Glutamine amidotransferase" evidence="12">
    <location>
        <begin position="15"/>
        <end position="212"/>
    </location>
</feature>
<proteinExistence type="inferred from homology"/>
<feature type="active site" evidence="10 11">
    <location>
        <position position="198"/>
    </location>
</feature>
<dbReference type="EC" id="4.3.2.10" evidence="10"/>
<comment type="caution">
    <text evidence="13">The sequence shown here is derived from an EMBL/GenBank/DDBJ whole genome shotgun (WGS) entry which is preliminary data.</text>
</comment>
<dbReference type="PANTHER" id="PTHR42701:SF1">
    <property type="entry name" value="IMIDAZOLE GLYCEROL PHOSPHATE SYNTHASE SUBUNIT HISH"/>
    <property type="match status" value="1"/>
</dbReference>
<evidence type="ECO:0000256" key="10">
    <source>
        <dbReference type="HAMAP-Rule" id="MF_00278"/>
    </source>
</evidence>
<keyword evidence="4 10" id="KW-0378">Hydrolase</keyword>
<comment type="catalytic activity">
    <reaction evidence="9 10">
        <text>L-glutamine + H2O = L-glutamate + NH4(+)</text>
        <dbReference type="Rhea" id="RHEA:15889"/>
        <dbReference type="ChEBI" id="CHEBI:15377"/>
        <dbReference type="ChEBI" id="CHEBI:28938"/>
        <dbReference type="ChEBI" id="CHEBI:29985"/>
        <dbReference type="ChEBI" id="CHEBI:58359"/>
        <dbReference type="EC" id="3.5.1.2"/>
    </reaction>
</comment>
<keyword evidence="7 10" id="KW-0456">Lyase</keyword>
<dbReference type="UniPathway" id="UPA00031">
    <property type="reaction ID" value="UER00010"/>
</dbReference>
<keyword evidence="5 10" id="KW-0315">Glutamine amidotransferase</keyword>
<keyword evidence="3 10" id="KW-0028">Amino-acid biosynthesis</keyword>
<evidence type="ECO:0000256" key="2">
    <source>
        <dbReference type="ARBA" id="ARBA00011152"/>
    </source>
</evidence>
<dbReference type="PATRIC" id="fig|631454.5.peg.1360"/>
<dbReference type="Proteomes" id="UP000017819">
    <property type="component" value="Unassembled WGS sequence"/>
</dbReference>
<dbReference type="AlphaFoldDB" id="V4RSC7"/>
<dbReference type="PANTHER" id="PTHR42701">
    <property type="entry name" value="IMIDAZOLE GLYCEROL PHOSPHATE SYNTHASE SUBUNIT HISH"/>
    <property type="match status" value="1"/>
</dbReference>
<evidence type="ECO:0000256" key="7">
    <source>
        <dbReference type="ARBA" id="ARBA00023239"/>
    </source>
</evidence>
<dbReference type="InterPro" id="IPR010139">
    <property type="entry name" value="Imidazole-glycPsynth_HisH"/>
</dbReference>
<evidence type="ECO:0000256" key="11">
    <source>
        <dbReference type="PIRSR" id="PIRSR000495-1"/>
    </source>
</evidence>
<evidence type="ECO:0000256" key="3">
    <source>
        <dbReference type="ARBA" id="ARBA00022605"/>
    </source>
</evidence>
<evidence type="ECO:0000256" key="6">
    <source>
        <dbReference type="ARBA" id="ARBA00023102"/>
    </source>
</evidence>
<dbReference type="GO" id="GO:0016829">
    <property type="term" value="F:lyase activity"/>
    <property type="evidence" value="ECO:0007669"/>
    <property type="project" value="UniProtKB-KW"/>
</dbReference>
<dbReference type="eggNOG" id="COG0118">
    <property type="taxonomic scope" value="Bacteria"/>
</dbReference>
<keyword evidence="10" id="KW-0963">Cytoplasm</keyword>
<dbReference type="SUPFAM" id="SSF52317">
    <property type="entry name" value="Class I glutamine amidotransferase-like"/>
    <property type="match status" value="1"/>
</dbReference>
<evidence type="ECO:0000256" key="1">
    <source>
        <dbReference type="ARBA" id="ARBA00005091"/>
    </source>
</evidence>
<dbReference type="EC" id="3.5.1.2" evidence="10"/>